<evidence type="ECO:0000313" key="1">
    <source>
        <dbReference type="EMBL" id="GFR22734.1"/>
    </source>
</evidence>
<comment type="caution">
    <text evidence="1">The sequence shown here is derived from an EMBL/GenBank/DDBJ whole genome shotgun (WGS) entry which is preliminary data.</text>
</comment>
<gene>
    <name evidence="1" type="ORF">TNCT_392561</name>
</gene>
<keyword evidence="2" id="KW-1185">Reference proteome</keyword>
<organism evidence="1 2">
    <name type="scientific">Trichonephila clavata</name>
    <name type="common">Joro spider</name>
    <name type="synonym">Nephila clavata</name>
    <dbReference type="NCBI Taxonomy" id="2740835"/>
    <lineage>
        <taxon>Eukaryota</taxon>
        <taxon>Metazoa</taxon>
        <taxon>Ecdysozoa</taxon>
        <taxon>Arthropoda</taxon>
        <taxon>Chelicerata</taxon>
        <taxon>Arachnida</taxon>
        <taxon>Araneae</taxon>
        <taxon>Araneomorphae</taxon>
        <taxon>Entelegynae</taxon>
        <taxon>Araneoidea</taxon>
        <taxon>Nephilidae</taxon>
        <taxon>Trichonephila</taxon>
    </lineage>
</organism>
<dbReference type="EMBL" id="BMAO01028204">
    <property type="protein sequence ID" value="GFR22734.1"/>
    <property type="molecule type" value="Genomic_DNA"/>
</dbReference>
<evidence type="ECO:0000313" key="2">
    <source>
        <dbReference type="Proteomes" id="UP000887116"/>
    </source>
</evidence>
<sequence length="86" mass="9722">MELHRATEKVLLFKSERAKILSVDPNAVAQPVAIGEEKAKEDINPVILNKEPVILADDELEEEMPKLSKGKLKKLCRMTVEEVKQK</sequence>
<dbReference type="AlphaFoldDB" id="A0A8X6LWN1"/>
<reference evidence="1" key="1">
    <citation type="submission" date="2020-07" db="EMBL/GenBank/DDBJ databases">
        <title>Multicomponent nature underlies the extraordinary mechanical properties of spider dragline silk.</title>
        <authorList>
            <person name="Kono N."/>
            <person name="Nakamura H."/>
            <person name="Mori M."/>
            <person name="Yoshida Y."/>
            <person name="Ohtoshi R."/>
            <person name="Malay A.D."/>
            <person name="Moran D.A.P."/>
            <person name="Tomita M."/>
            <person name="Numata K."/>
            <person name="Arakawa K."/>
        </authorList>
    </citation>
    <scope>NUCLEOTIDE SEQUENCE</scope>
</reference>
<dbReference type="Proteomes" id="UP000887116">
    <property type="component" value="Unassembled WGS sequence"/>
</dbReference>
<protein>
    <submittedName>
        <fullName evidence="1">Uncharacterized protein</fullName>
    </submittedName>
</protein>
<proteinExistence type="predicted"/>
<accession>A0A8X6LWN1</accession>
<name>A0A8X6LWN1_TRICU</name>